<dbReference type="InterPro" id="IPR011527">
    <property type="entry name" value="ABC1_TM_dom"/>
</dbReference>
<dbReference type="InterPro" id="IPR003593">
    <property type="entry name" value="AAA+_ATPase"/>
</dbReference>
<keyword evidence="4 10" id="KW-0812">Transmembrane</keyword>
<feature type="transmembrane region" description="Helical" evidence="10">
    <location>
        <begin position="251"/>
        <end position="271"/>
    </location>
</feature>
<evidence type="ECO:0000256" key="4">
    <source>
        <dbReference type="ARBA" id="ARBA00022692"/>
    </source>
</evidence>
<dbReference type="InterPro" id="IPR036640">
    <property type="entry name" value="ABC1_TM_sf"/>
</dbReference>
<evidence type="ECO:0000256" key="5">
    <source>
        <dbReference type="ARBA" id="ARBA00022741"/>
    </source>
</evidence>
<dbReference type="Pfam" id="PF00005">
    <property type="entry name" value="ABC_tran"/>
    <property type="match status" value="1"/>
</dbReference>
<comment type="caution">
    <text evidence="13">The sequence shown here is derived from an EMBL/GenBank/DDBJ whole genome shotgun (WGS) entry which is preliminary data.</text>
</comment>
<keyword evidence="6" id="KW-0788">Thiol protease</keyword>
<reference evidence="13" key="1">
    <citation type="journal article" date="2021" name="PeerJ">
        <title>Extensive microbial diversity within the chicken gut microbiome revealed by metagenomics and culture.</title>
        <authorList>
            <person name="Gilroy R."/>
            <person name="Ravi A."/>
            <person name="Getino M."/>
            <person name="Pursley I."/>
            <person name="Horton D.L."/>
            <person name="Alikhan N.F."/>
            <person name="Baker D."/>
            <person name="Gharbi K."/>
            <person name="Hall N."/>
            <person name="Watson M."/>
            <person name="Adriaenssens E.M."/>
            <person name="Foster-Nyarko E."/>
            <person name="Jarju S."/>
            <person name="Secka A."/>
            <person name="Antonio M."/>
            <person name="Oren A."/>
            <person name="Chaudhuri R.R."/>
            <person name="La Ragione R."/>
            <person name="Hildebrand F."/>
            <person name="Pallen M.J."/>
        </authorList>
    </citation>
    <scope>NUCLEOTIDE SEQUENCE</scope>
    <source>
        <strain evidence="13">3436</strain>
    </source>
</reference>
<keyword evidence="2" id="KW-0813">Transport</keyword>
<dbReference type="GO" id="GO:0008234">
    <property type="term" value="F:cysteine-type peptidase activity"/>
    <property type="evidence" value="ECO:0007669"/>
    <property type="project" value="UniProtKB-KW"/>
</dbReference>
<feature type="transmembrane region" description="Helical" evidence="10">
    <location>
        <begin position="59"/>
        <end position="78"/>
    </location>
</feature>
<dbReference type="SMART" id="SM00382">
    <property type="entry name" value="AAA"/>
    <property type="match status" value="1"/>
</dbReference>
<keyword evidence="6" id="KW-0645">Protease</keyword>
<evidence type="ECO:0000256" key="3">
    <source>
        <dbReference type="ARBA" id="ARBA00022475"/>
    </source>
</evidence>
<evidence type="ECO:0000256" key="8">
    <source>
        <dbReference type="ARBA" id="ARBA00022989"/>
    </source>
</evidence>
<keyword evidence="5" id="KW-0547">Nucleotide-binding</keyword>
<evidence type="ECO:0000256" key="2">
    <source>
        <dbReference type="ARBA" id="ARBA00022448"/>
    </source>
</evidence>
<dbReference type="InterPro" id="IPR039421">
    <property type="entry name" value="Type_1_exporter"/>
</dbReference>
<keyword evidence="8 10" id="KW-1133">Transmembrane helix</keyword>
<feature type="domain" description="ABC transporter" evidence="11">
    <location>
        <begin position="340"/>
        <end position="552"/>
    </location>
</feature>
<proteinExistence type="predicted"/>
<name>A0A9D2JH32_9FIRM</name>
<keyword evidence="3" id="KW-1003">Cell membrane</keyword>
<reference evidence="13" key="2">
    <citation type="submission" date="2021-04" db="EMBL/GenBank/DDBJ databases">
        <authorList>
            <person name="Gilroy R."/>
        </authorList>
    </citation>
    <scope>NUCLEOTIDE SEQUENCE</scope>
    <source>
        <strain evidence="13">3436</strain>
    </source>
</reference>
<dbReference type="FunFam" id="3.40.50.300:FF:000299">
    <property type="entry name" value="ABC transporter ATP-binding protein/permease"/>
    <property type="match status" value="1"/>
</dbReference>
<keyword evidence="9 10" id="KW-0472">Membrane</keyword>
<keyword evidence="7" id="KW-0067">ATP-binding</keyword>
<accession>A0A9D2JH32</accession>
<evidence type="ECO:0000313" key="13">
    <source>
        <dbReference type="EMBL" id="HIZ48399.1"/>
    </source>
</evidence>
<feature type="domain" description="ABC transmembrane type-1" evidence="12">
    <location>
        <begin position="25"/>
        <end position="308"/>
    </location>
</feature>
<comment type="subcellular location">
    <subcellularLocation>
        <location evidence="1">Cell membrane</location>
        <topology evidence="1">Multi-pass membrane protein</topology>
    </subcellularLocation>
</comment>
<dbReference type="Gene3D" id="3.40.50.300">
    <property type="entry name" value="P-loop containing nucleotide triphosphate hydrolases"/>
    <property type="match status" value="1"/>
</dbReference>
<evidence type="ECO:0000256" key="1">
    <source>
        <dbReference type="ARBA" id="ARBA00004651"/>
    </source>
</evidence>
<dbReference type="Proteomes" id="UP000824031">
    <property type="component" value="Unassembled WGS sequence"/>
</dbReference>
<dbReference type="PANTHER" id="PTHR24221">
    <property type="entry name" value="ATP-BINDING CASSETTE SUB-FAMILY B"/>
    <property type="match status" value="1"/>
</dbReference>
<sequence length="552" mass="59448">MKRRSGFAVMAKLIGLVRPLTGFMVLAVAMGLAGHLCAAFLTIFGAWAVLSVLGLPAPMGLGALFACAAAFAVLRALLRYGEQGCNHYIAFKLLALIRDRVFRALRRLCPAKLEGRDKGDLISVITSDIELLEVFYAHTISPIAIAVLFCGGMCLFIGQYHWLLGLLALAAYLAVGVAVPLVTSRLSGDDGMRLRTKSGELSAFVLDSLRGLPEIQQYGRGADRLAEMDRRTAALAKDEERMKRTAGRNTAVTNTCILLFDLAMLFASTWLMGRQAVGFDGVLVPTVALMSSFGPAVALAGLGSMLQNTFAAGNRVLDILEEEPAVQEIAGRPGTSFSGAAARHVGFAYGREEVLRDVSVDIPQGQVVGIVGRSGSGKSTLLKLFMRFWQAQQGQVTVSGRDVNDVNTADLRGMESFVTQETHLFHDSIRNNLRIARPDATDEQIAAACKKASIHDFILALPRGYDTPVGELGGTLSGGERQRLGLARAFLHDAPFILLDEPTSNLDSLNEAVILRSLREEGRGKTVALVSHRASTMRIADKVYSVENGRLS</sequence>
<dbReference type="NCBIfam" id="TIGR02868">
    <property type="entry name" value="CydC"/>
    <property type="match status" value="1"/>
</dbReference>
<dbReference type="PROSITE" id="PS50893">
    <property type="entry name" value="ABC_TRANSPORTER_2"/>
    <property type="match status" value="1"/>
</dbReference>
<feature type="transmembrane region" description="Helical" evidence="10">
    <location>
        <begin position="283"/>
        <end position="306"/>
    </location>
</feature>
<dbReference type="GO" id="GO:0016887">
    <property type="term" value="F:ATP hydrolysis activity"/>
    <property type="evidence" value="ECO:0007669"/>
    <property type="project" value="InterPro"/>
</dbReference>
<evidence type="ECO:0000256" key="7">
    <source>
        <dbReference type="ARBA" id="ARBA00022840"/>
    </source>
</evidence>
<dbReference type="GO" id="GO:0034775">
    <property type="term" value="P:glutathione transmembrane transport"/>
    <property type="evidence" value="ECO:0007669"/>
    <property type="project" value="InterPro"/>
</dbReference>
<dbReference type="InterPro" id="IPR027417">
    <property type="entry name" value="P-loop_NTPase"/>
</dbReference>
<dbReference type="InterPro" id="IPR014223">
    <property type="entry name" value="ABC_CydC/D"/>
</dbReference>
<dbReference type="Gene3D" id="1.20.1560.10">
    <property type="entry name" value="ABC transporter type 1, transmembrane domain"/>
    <property type="match status" value="1"/>
</dbReference>
<evidence type="ECO:0000256" key="10">
    <source>
        <dbReference type="SAM" id="Phobius"/>
    </source>
</evidence>
<dbReference type="InterPro" id="IPR017871">
    <property type="entry name" value="ABC_transporter-like_CS"/>
</dbReference>
<evidence type="ECO:0000256" key="6">
    <source>
        <dbReference type="ARBA" id="ARBA00022807"/>
    </source>
</evidence>
<dbReference type="GO" id="GO:0005886">
    <property type="term" value="C:plasma membrane"/>
    <property type="evidence" value="ECO:0007669"/>
    <property type="project" value="UniProtKB-SubCell"/>
</dbReference>
<gene>
    <name evidence="13" type="primary">cydC</name>
    <name evidence="13" type="ORF">H9810_06770</name>
</gene>
<evidence type="ECO:0000259" key="12">
    <source>
        <dbReference type="PROSITE" id="PS50929"/>
    </source>
</evidence>
<dbReference type="GO" id="GO:0140359">
    <property type="term" value="F:ABC-type transporter activity"/>
    <property type="evidence" value="ECO:0007669"/>
    <property type="project" value="InterPro"/>
</dbReference>
<dbReference type="PROSITE" id="PS50929">
    <property type="entry name" value="ABC_TM1F"/>
    <property type="match status" value="1"/>
</dbReference>
<feature type="transmembrane region" description="Helical" evidence="10">
    <location>
        <begin position="20"/>
        <end position="47"/>
    </location>
</feature>
<evidence type="ECO:0000256" key="9">
    <source>
        <dbReference type="ARBA" id="ARBA00023136"/>
    </source>
</evidence>
<keyword evidence="6" id="KW-0378">Hydrolase</keyword>
<feature type="transmembrane region" description="Helical" evidence="10">
    <location>
        <begin position="135"/>
        <end position="158"/>
    </location>
</feature>
<dbReference type="GO" id="GO:0045454">
    <property type="term" value="P:cell redox homeostasis"/>
    <property type="evidence" value="ECO:0007669"/>
    <property type="project" value="InterPro"/>
</dbReference>
<dbReference type="SUPFAM" id="SSF52540">
    <property type="entry name" value="P-loop containing nucleoside triphosphate hydrolases"/>
    <property type="match status" value="1"/>
</dbReference>
<dbReference type="GO" id="GO:0005524">
    <property type="term" value="F:ATP binding"/>
    <property type="evidence" value="ECO:0007669"/>
    <property type="project" value="UniProtKB-KW"/>
</dbReference>
<evidence type="ECO:0000259" key="11">
    <source>
        <dbReference type="PROSITE" id="PS50893"/>
    </source>
</evidence>
<dbReference type="GO" id="GO:0034040">
    <property type="term" value="F:ATPase-coupled lipid transmembrane transporter activity"/>
    <property type="evidence" value="ECO:0007669"/>
    <property type="project" value="TreeGrafter"/>
</dbReference>
<dbReference type="PROSITE" id="PS00211">
    <property type="entry name" value="ABC_TRANSPORTER_1"/>
    <property type="match status" value="1"/>
</dbReference>
<dbReference type="PANTHER" id="PTHR24221:SF653">
    <property type="entry name" value="TRANSPORT ATP-BINDING PROTEIN CYDC"/>
    <property type="match status" value="1"/>
</dbReference>
<dbReference type="InterPro" id="IPR003439">
    <property type="entry name" value="ABC_transporter-like_ATP-bd"/>
</dbReference>
<dbReference type="Pfam" id="PF00664">
    <property type="entry name" value="ABC_membrane"/>
    <property type="match status" value="1"/>
</dbReference>
<dbReference type="EMBL" id="DXBO01000100">
    <property type="protein sequence ID" value="HIZ48399.1"/>
    <property type="molecule type" value="Genomic_DNA"/>
</dbReference>
<dbReference type="AlphaFoldDB" id="A0A9D2JH32"/>
<dbReference type="SUPFAM" id="SSF90123">
    <property type="entry name" value="ABC transporter transmembrane region"/>
    <property type="match status" value="1"/>
</dbReference>
<evidence type="ECO:0000313" key="14">
    <source>
        <dbReference type="Proteomes" id="UP000824031"/>
    </source>
</evidence>
<organism evidence="13 14">
    <name type="scientific">Candidatus Gemmiger excrementavium</name>
    <dbReference type="NCBI Taxonomy" id="2838608"/>
    <lineage>
        <taxon>Bacteria</taxon>
        <taxon>Bacillati</taxon>
        <taxon>Bacillota</taxon>
        <taxon>Clostridia</taxon>
        <taxon>Eubacteriales</taxon>
        <taxon>Gemmiger</taxon>
    </lineage>
</organism>
<protein>
    <submittedName>
        <fullName evidence="13">Thiol reductant ABC exporter subunit CydC</fullName>
    </submittedName>
</protein>
<feature type="transmembrane region" description="Helical" evidence="10">
    <location>
        <begin position="164"/>
        <end position="183"/>
    </location>
</feature>